<evidence type="ECO:0000256" key="1">
    <source>
        <dbReference type="SAM" id="MobiDB-lite"/>
    </source>
</evidence>
<feature type="compositionally biased region" description="Acidic residues" evidence="1">
    <location>
        <begin position="560"/>
        <end position="616"/>
    </location>
</feature>
<feature type="compositionally biased region" description="Low complexity" evidence="1">
    <location>
        <begin position="113"/>
        <end position="123"/>
    </location>
</feature>
<evidence type="ECO:0000313" key="2">
    <source>
        <dbReference type="EMBL" id="PWA42988.1"/>
    </source>
</evidence>
<dbReference type="OrthoDB" id="1741703at2759"/>
<feature type="region of interest" description="Disordered" evidence="1">
    <location>
        <begin position="544"/>
        <end position="709"/>
    </location>
</feature>
<dbReference type="PANTHER" id="PTHR34835">
    <property type="entry name" value="OS07G0283600 PROTEIN-RELATED"/>
    <property type="match status" value="1"/>
</dbReference>
<gene>
    <name evidence="2" type="ORF">CTI12_AA540070</name>
</gene>
<proteinExistence type="predicted"/>
<evidence type="ECO:0000313" key="3">
    <source>
        <dbReference type="Proteomes" id="UP000245207"/>
    </source>
</evidence>
<dbReference type="PANTHER" id="PTHR34835:SF90">
    <property type="entry name" value="AMINOTRANSFERASE-LIKE PLANT MOBILE DOMAIN-CONTAINING PROTEIN"/>
    <property type="match status" value="1"/>
</dbReference>
<reference evidence="2 3" key="1">
    <citation type="journal article" date="2018" name="Mol. Plant">
        <title>The genome of Artemisia annua provides insight into the evolution of Asteraceae family and artemisinin biosynthesis.</title>
        <authorList>
            <person name="Shen Q."/>
            <person name="Zhang L."/>
            <person name="Liao Z."/>
            <person name="Wang S."/>
            <person name="Yan T."/>
            <person name="Shi P."/>
            <person name="Liu M."/>
            <person name="Fu X."/>
            <person name="Pan Q."/>
            <person name="Wang Y."/>
            <person name="Lv Z."/>
            <person name="Lu X."/>
            <person name="Zhang F."/>
            <person name="Jiang W."/>
            <person name="Ma Y."/>
            <person name="Chen M."/>
            <person name="Hao X."/>
            <person name="Li L."/>
            <person name="Tang Y."/>
            <person name="Lv G."/>
            <person name="Zhou Y."/>
            <person name="Sun X."/>
            <person name="Brodelius P.E."/>
            <person name="Rose J.K.C."/>
            <person name="Tang K."/>
        </authorList>
    </citation>
    <scope>NUCLEOTIDE SEQUENCE [LARGE SCALE GENOMIC DNA]</scope>
    <source>
        <strain evidence="3">cv. Huhao1</strain>
        <tissue evidence="2">Leaf</tissue>
    </source>
</reference>
<evidence type="ECO:0008006" key="4">
    <source>
        <dbReference type="Google" id="ProtNLM"/>
    </source>
</evidence>
<feature type="compositionally biased region" description="Basic and acidic residues" evidence="1">
    <location>
        <begin position="96"/>
        <end position="107"/>
    </location>
</feature>
<sequence length="776" mass="87700">MAIDVNQVYFISYRTESDAKDDAGVDKLLKTSNFLNDKASQAPTDVPKGRFTKIKASRDSPSKDVPSKRKKTNVEKEGERFESEANAGSSSKRSKKQPDEPISKPEPKVNPGPKAKPVQAKPAPKAKPSPKVKPSQPPRSNVEKGEKQLKSNMHSPCVHYKYKQAAKPQVESHPSAKLKSKSEKRKTSDSFASEEEKVETVKKVKDVANQKDKGKNILEGESLKHVKKEDELGNDSETSFQKGKRRRRQKGPSEAKLKKELLDKEYPMLGSRVVPLSLFKAIREAKVDMKLFLDSIGFGSLHGINIEKIPGRLGHLVVKLFNSKEFRMNINEGSIHVNANKVHDMFGLPDGGRSLLSLDDKPKWSKDPVTQNWFKQFDMKIEKIRVCHIADKIITATRVDLIFKLNFLMLVTNTLGKNDTMNGDLSFDVLKRIRDDTPINSIDWCGYICNCLYDSKLPGPGIRLYYNGLLFFLVLLYLDSTKFEPLPYVRSRPAIKDWNSTLLKNRMDLEIEHGVFGNLELHGEWTAEEARVTEGFFEVDEGHDFTKLSYPPAPTTQEIASDDGEEDSEEDDGEEDSEEDDGEEDSEEDDGENDSEEDDGEEDSEEDDGGEEENKDEESKDDGKEEEKEDSEEDDGEEQVSNDDKEHDGVDGKNVSNEENKDEEVSKDDKEHDGVDGKNVSNEENKDEETLLQDDIWGNPNNEQITTSPFRGIGDEKIWENIRKPLSPKLREGNHAICCENTIDSLMPSRIIAKKIARCSNPSMTELKCFKHWLRT</sequence>
<feature type="compositionally biased region" description="Polar residues" evidence="1">
    <location>
        <begin position="34"/>
        <end position="43"/>
    </location>
</feature>
<dbReference type="STRING" id="35608.A0A2U1L1V5"/>
<feature type="compositionally biased region" description="Acidic residues" evidence="1">
    <location>
        <begin position="627"/>
        <end position="641"/>
    </location>
</feature>
<dbReference type="EMBL" id="PKPP01012075">
    <property type="protein sequence ID" value="PWA42988.1"/>
    <property type="molecule type" value="Genomic_DNA"/>
</dbReference>
<feature type="compositionally biased region" description="Basic and acidic residues" evidence="1">
    <location>
        <begin position="617"/>
        <end position="626"/>
    </location>
</feature>
<dbReference type="Proteomes" id="UP000245207">
    <property type="component" value="Unassembled WGS sequence"/>
</dbReference>
<name>A0A2U1L1V5_ARTAN</name>
<dbReference type="AlphaFoldDB" id="A0A2U1L1V5"/>
<comment type="caution">
    <text evidence="2">The sequence shown here is derived from an EMBL/GenBank/DDBJ whole genome shotgun (WGS) entry which is preliminary data.</text>
</comment>
<feature type="compositionally biased region" description="Basic and acidic residues" evidence="1">
    <location>
        <begin position="642"/>
        <end position="684"/>
    </location>
</feature>
<protein>
    <recommendedName>
        <fullName evidence="4">Ulp1 protease family, C-terminal catalytic domain-containing protein</fullName>
    </recommendedName>
</protein>
<organism evidence="2 3">
    <name type="scientific">Artemisia annua</name>
    <name type="common">Sweet wormwood</name>
    <dbReference type="NCBI Taxonomy" id="35608"/>
    <lineage>
        <taxon>Eukaryota</taxon>
        <taxon>Viridiplantae</taxon>
        <taxon>Streptophyta</taxon>
        <taxon>Embryophyta</taxon>
        <taxon>Tracheophyta</taxon>
        <taxon>Spermatophyta</taxon>
        <taxon>Magnoliopsida</taxon>
        <taxon>eudicotyledons</taxon>
        <taxon>Gunneridae</taxon>
        <taxon>Pentapetalae</taxon>
        <taxon>asterids</taxon>
        <taxon>campanulids</taxon>
        <taxon>Asterales</taxon>
        <taxon>Asteraceae</taxon>
        <taxon>Asteroideae</taxon>
        <taxon>Anthemideae</taxon>
        <taxon>Artemisiinae</taxon>
        <taxon>Artemisia</taxon>
    </lineage>
</organism>
<feature type="compositionally biased region" description="Polar residues" evidence="1">
    <location>
        <begin position="699"/>
        <end position="709"/>
    </location>
</feature>
<accession>A0A2U1L1V5</accession>
<feature type="region of interest" description="Disordered" evidence="1">
    <location>
        <begin position="227"/>
        <end position="254"/>
    </location>
</feature>
<feature type="region of interest" description="Disordered" evidence="1">
    <location>
        <begin position="34"/>
        <end position="201"/>
    </location>
</feature>
<feature type="compositionally biased region" description="Basic and acidic residues" evidence="1">
    <location>
        <begin position="56"/>
        <end position="83"/>
    </location>
</feature>
<keyword evidence="3" id="KW-1185">Reference proteome</keyword>